<dbReference type="EMBL" id="ML119206">
    <property type="protein sequence ID" value="RPB06919.1"/>
    <property type="molecule type" value="Genomic_DNA"/>
</dbReference>
<dbReference type="AlphaFoldDB" id="A0A3N4KC45"/>
<dbReference type="Proteomes" id="UP000277580">
    <property type="component" value="Unassembled WGS sequence"/>
</dbReference>
<sequence length="159" mass="17986">MAYELPDDLAGLANDEYVNGLWNSILGHYYFPYPNYTIKPVSRVASVGRANVSFAYLVVCDQNGRNKLLFEGKRHSLWPWGISKADAIEQATFYARLSDVRFAIVASNSEVTFLQVDDRGTSVVLVPPGTTFAGWIEVDKISMVHERLKYMKMMIEMAH</sequence>
<proteinExistence type="predicted"/>
<keyword evidence="2" id="KW-1185">Reference proteome</keyword>
<accession>A0A3N4KC45</accession>
<dbReference type="InParanoid" id="A0A3N4KC45"/>
<evidence type="ECO:0000313" key="1">
    <source>
        <dbReference type="EMBL" id="RPB06919.1"/>
    </source>
</evidence>
<protein>
    <submittedName>
        <fullName evidence="1">Uncharacterized protein</fullName>
    </submittedName>
</protein>
<organism evidence="1 2">
    <name type="scientific">Morchella conica CCBAS932</name>
    <dbReference type="NCBI Taxonomy" id="1392247"/>
    <lineage>
        <taxon>Eukaryota</taxon>
        <taxon>Fungi</taxon>
        <taxon>Dikarya</taxon>
        <taxon>Ascomycota</taxon>
        <taxon>Pezizomycotina</taxon>
        <taxon>Pezizomycetes</taxon>
        <taxon>Pezizales</taxon>
        <taxon>Morchellaceae</taxon>
        <taxon>Morchella</taxon>
    </lineage>
</organism>
<evidence type="ECO:0000313" key="2">
    <source>
        <dbReference type="Proteomes" id="UP000277580"/>
    </source>
</evidence>
<reference evidence="1 2" key="1">
    <citation type="journal article" date="2018" name="Nat. Ecol. Evol.">
        <title>Pezizomycetes genomes reveal the molecular basis of ectomycorrhizal truffle lifestyle.</title>
        <authorList>
            <person name="Murat C."/>
            <person name="Payen T."/>
            <person name="Noel B."/>
            <person name="Kuo A."/>
            <person name="Morin E."/>
            <person name="Chen J."/>
            <person name="Kohler A."/>
            <person name="Krizsan K."/>
            <person name="Balestrini R."/>
            <person name="Da Silva C."/>
            <person name="Montanini B."/>
            <person name="Hainaut M."/>
            <person name="Levati E."/>
            <person name="Barry K.W."/>
            <person name="Belfiori B."/>
            <person name="Cichocki N."/>
            <person name="Clum A."/>
            <person name="Dockter R.B."/>
            <person name="Fauchery L."/>
            <person name="Guy J."/>
            <person name="Iotti M."/>
            <person name="Le Tacon F."/>
            <person name="Lindquist E.A."/>
            <person name="Lipzen A."/>
            <person name="Malagnac F."/>
            <person name="Mello A."/>
            <person name="Molinier V."/>
            <person name="Miyauchi S."/>
            <person name="Poulain J."/>
            <person name="Riccioni C."/>
            <person name="Rubini A."/>
            <person name="Sitrit Y."/>
            <person name="Splivallo R."/>
            <person name="Traeger S."/>
            <person name="Wang M."/>
            <person name="Zifcakova L."/>
            <person name="Wipf D."/>
            <person name="Zambonelli A."/>
            <person name="Paolocci F."/>
            <person name="Nowrousian M."/>
            <person name="Ottonello S."/>
            <person name="Baldrian P."/>
            <person name="Spatafora J.W."/>
            <person name="Henrissat B."/>
            <person name="Nagy L.G."/>
            <person name="Aury J.M."/>
            <person name="Wincker P."/>
            <person name="Grigoriev I.V."/>
            <person name="Bonfante P."/>
            <person name="Martin F.M."/>
        </authorList>
    </citation>
    <scope>NUCLEOTIDE SEQUENCE [LARGE SCALE GENOMIC DNA]</scope>
    <source>
        <strain evidence="1 2">CCBAS932</strain>
    </source>
</reference>
<gene>
    <name evidence="1" type="ORF">P167DRAFT_540492</name>
</gene>
<name>A0A3N4KC45_9PEZI</name>
<dbReference type="OrthoDB" id="3493285at2759"/>